<organism evidence="4 5">
    <name type="scientific">Heracleum sosnowskyi</name>
    <dbReference type="NCBI Taxonomy" id="360622"/>
    <lineage>
        <taxon>Eukaryota</taxon>
        <taxon>Viridiplantae</taxon>
        <taxon>Streptophyta</taxon>
        <taxon>Embryophyta</taxon>
        <taxon>Tracheophyta</taxon>
        <taxon>Spermatophyta</taxon>
        <taxon>Magnoliopsida</taxon>
        <taxon>eudicotyledons</taxon>
        <taxon>Gunneridae</taxon>
        <taxon>Pentapetalae</taxon>
        <taxon>asterids</taxon>
        <taxon>campanulids</taxon>
        <taxon>Apiales</taxon>
        <taxon>Apiaceae</taxon>
        <taxon>Apioideae</taxon>
        <taxon>apioid superclade</taxon>
        <taxon>Tordylieae</taxon>
        <taxon>Tordyliinae</taxon>
        <taxon>Heracleum</taxon>
    </lineage>
</organism>
<sequence length="221" mass="23912">MGDPNADSDNPVLKEEQDAQVGKGTRGKLAKGAVLKALCSGFEETTEPVVCLSGDVETNECMDRNGGCWQDKSSNITACKDTFRGRVCECHVVDGVQFKGDGYSFCEDVAFNSLDYASRSIMEVERLVGVPIEKVIGEIGQDKIGPEAPPILNNMVAKKCLFEVKITSYNTPGHDCYTIARLSETQNTPTPSIVEPGKLPEDVPETSNQGATETSKKQRIS</sequence>
<evidence type="ECO:0000313" key="5">
    <source>
        <dbReference type="Proteomes" id="UP001237642"/>
    </source>
</evidence>
<reference evidence="4" key="1">
    <citation type="submission" date="2023-02" db="EMBL/GenBank/DDBJ databases">
        <title>Genome of toxic invasive species Heracleum sosnowskyi carries increased number of genes despite the absence of recent whole-genome duplications.</title>
        <authorList>
            <person name="Schelkunov M."/>
            <person name="Shtratnikova V."/>
            <person name="Makarenko M."/>
            <person name="Klepikova A."/>
            <person name="Omelchenko D."/>
            <person name="Novikova G."/>
            <person name="Obukhova E."/>
            <person name="Bogdanov V."/>
            <person name="Penin A."/>
            <person name="Logacheva M."/>
        </authorList>
    </citation>
    <scope>NUCLEOTIDE SEQUENCE</scope>
    <source>
        <strain evidence="4">Hsosn_3</strain>
        <tissue evidence="4">Leaf</tissue>
    </source>
</reference>
<keyword evidence="2" id="KW-0325">Glycoprotein</keyword>
<proteinExistence type="predicted"/>
<dbReference type="PANTHER" id="PTHR22702:SF1">
    <property type="entry name" value="PROTEASE-ASSOCIATED DOMAIN-CONTAINING PROTEIN 1"/>
    <property type="match status" value="1"/>
</dbReference>
<dbReference type="EMBL" id="JAUIZM010000007">
    <property type="protein sequence ID" value="KAK1374379.1"/>
    <property type="molecule type" value="Genomic_DNA"/>
</dbReference>
<evidence type="ECO:0000313" key="4">
    <source>
        <dbReference type="EMBL" id="KAK1374379.1"/>
    </source>
</evidence>
<name>A0AAD8HVS5_9APIA</name>
<evidence type="ECO:0000256" key="3">
    <source>
        <dbReference type="SAM" id="MobiDB-lite"/>
    </source>
</evidence>
<accession>A0AAD8HVS5</accession>
<comment type="caution">
    <text evidence="4">The sequence shown here is derived from an EMBL/GenBank/DDBJ whole genome shotgun (WGS) entry which is preliminary data.</text>
</comment>
<protein>
    <submittedName>
        <fullName evidence="4">Uncharacterized protein</fullName>
    </submittedName>
</protein>
<evidence type="ECO:0000256" key="1">
    <source>
        <dbReference type="ARBA" id="ARBA00022729"/>
    </source>
</evidence>
<dbReference type="Proteomes" id="UP001237642">
    <property type="component" value="Unassembled WGS sequence"/>
</dbReference>
<evidence type="ECO:0000256" key="2">
    <source>
        <dbReference type="ARBA" id="ARBA00023180"/>
    </source>
</evidence>
<keyword evidence="5" id="KW-1185">Reference proteome</keyword>
<dbReference type="PANTHER" id="PTHR22702">
    <property type="entry name" value="PROTEASE-ASSOCIATED DOMAIN-CONTAINING PROTEIN"/>
    <property type="match status" value="1"/>
</dbReference>
<gene>
    <name evidence="4" type="ORF">POM88_030572</name>
</gene>
<keyword evidence="1" id="KW-0732">Signal</keyword>
<feature type="region of interest" description="Disordered" evidence="3">
    <location>
        <begin position="187"/>
        <end position="221"/>
    </location>
</feature>
<feature type="region of interest" description="Disordered" evidence="3">
    <location>
        <begin position="1"/>
        <end position="24"/>
    </location>
</feature>
<reference evidence="4" key="2">
    <citation type="submission" date="2023-05" db="EMBL/GenBank/DDBJ databases">
        <authorList>
            <person name="Schelkunov M.I."/>
        </authorList>
    </citation>
    <scope>NUCLEOTIDE SEQUENCE</scope>
    <source>
        <strain evidence="4">Hsosn_3</strain>
        <tissue evidence="4">Leaf</tissue>
    </source>
</reference>
<dbReference type="AlphaFoldDB" id="A0AAD8HVS5"/>